<keyword evidence="1" id="KW-0732">Signal</keyword>
<comment type="caution">
    <text evidence="2">The sequence shown here is derived from an EMBL/GenBank/DDBJ whole genome shotgun (WGS) entry which is preliminary data.</text>
</comment>
<reference evidence="2" key="1">
    <citation type="journal article" date="2023" name="G3 (Bethesda)">
        <title>A reference genome for the long-term kleptoplast-retaining sea slug Elysia crispata morphotype clarki.</title>
        <authorList>
            <person name="Eastman K.E."/>
            <person name="Pendleton A.L."/>
            <person name="Shaikh M.A."/>
            <person name="Suttiyut T."/>
            <person name="Ogas R."/>
            <person name="Tomko P."/>
            <person name="Gavelis G."/>
            <person name="Widhalm J.R."/>
            <person name="Wisecaver J.H."/>
        </authorList>
    </citation>
    <scope>NUCLEOTIDE SEQUENCE</scope>
    <source>
        <strain evidence="2">ECLA1</strain>
    </source>
</reference>
<feature type="chain" id="PRO_5042251338" evidence="1">
    <location>
        <begin position="21"/>
        <end position="212"/>
    </location>
</feature>
<protein>
    <submittedName>
        <fullName evidence="2">Uncharacterized protein</fullName>
    </submittedName>
</protein>
<evidence type="ECO:0000313" key="2">
    <source>
        <dbReference type="EMBL" id="KAK3784036.1"/>
    </source>
</evidence>
<dbReference type="Proteomes" id="UP001283361">
    <property type="component" value="Unassembled WGS sequence"/>
</dbReference>
<evidence type="ECO:0000256" key="1">
    <source>
        <dbReference type="SAM" id="SignalP"/>
    </source>
</evidence>
<feature type="signal peptide" evidence="1">
    <location>
        <begin position="1"/>
        <end position="20"/>
    </location>
</feature>
<evidence type="ECO:0000313" key="3">
    <source>
        <dbReference type="Proteomes" id="UP001283361"/>
    </source>
</evidence>
<dbReference type="EMBL" id="JAWDGP010002313">
    <property type="protein sequence ID" value="KAK3784036.1"/>
    <property type="molecule type" value="Genomic_DNA"/>
</dbReference>
<dbReference type="AlphaFoldDB" id="A0AAE1DUZ6"/>
<sequence length="212" mass="23541">MALIRFFALGALLGISSVLAEDGSYDNIYEYLLDCTQVIRNCGNTFLNDLKQSGDGCSSANNYLNCVKRRCPIAADYSNTLNENMREYLRSRGIACDFGQGNVETVDKNLETCRVVIDSCGNLFRADYQRSGDGCRSARSYLNCVKRNCFIASEYPDLVEYEVQKTLKNNGIVCDFKDEPNNNGQSRIQVCGTTAALFLVVLAAMRNFLVGC</sequence>
<proteinExistence type="predicted"/>
<keyword evidence="3" id="KW-1185">Reference proteome</keyword>
<gene>
    <name evidence="2" type="ORF">RRG08_025230</name>
</gene>
<accession>A0AAE1DUZ6</accession>
<name>A0AAE1DUZ6_9GAST</name>
<organism evidence="2 3">
    <name type="scientific">Elysia crispata</name>
    <name type="common">lettuce slug</name>
    <dbReference type="NCBI Taxonomy" id="231223"/>
    <lineage>
        <taxon>Eukaryota</taxon>
        <taxon>Metazoa</taxon>
        <taxon>Spiralia</taxon>
        <taxon>Lophotrochozoa</taxon>
        <taxon>Mollusca</taxon>
        <taxon>Gastropoda</taxon>
        <taxon>Heterobranchia</taxon>
        <taxon>Euthyneura</taxon>
        <taxon>Panpulmonata</taxon>
        <taxon>Sacoglossa</taxon>
        <taxon>Placobranchoidea</taxon>
        <taxon>Plakobranchidae</taxon>
        <taxon>Elysia</taxon>
    </lineage>
</organism>